<evidence type="ECO:0000259" key="3">
    <source>
        <dbReference type="PROSITE" id="PS50144"/>
    </source>
</evidence>
<dbReference type="CDD" id="cd00121">
    <property type="entry name" value="MATH"/>
    <property type="match status" value="1"/>
</dbReference>
<name>A0A540N1Q4_MALBA</name>
<reference evidence="4 5" key="1">
    <citation type="journal article" date="2019" name="G3 (Bethesda)">
        <title>Sequencing of a Wild Apple (Malus baccata) Genome Unravels the Differences Between Cultivated and Wild Apple Species Regarding Disease Resistance and Cold Tolerance.</title>
        <authorList>
            <person name="Chen X."/>
        </authorList>
    </citation>
    <scope>NUCLEOTIDE SEQUENCE [LARGE SCALE GENOMIC DNA]</scope>
    <source>
        <strain evidence="5">cv. Shandingzi</strain>
        <tissue evidence="4">Leaves</tissue>
    </source>
</reference>
<keyword evidence="5" id="KW-1185">Reference proteome</keyword>
<dbReference type="InterPro" id="IPR050804">
    <property type="entry name" value="MCC"/>
</dbReference>
<keyword evidence="1" id="KW-0175">Coiled coil</keyword>
<sequence length="346" mass="39082">MRKKEMLRILIRPTRIYDANPELEDQLSMYLSVEDTSTLPPGWTRCANFCLTLVNQHDSTMSITKSTNGNLREFKENKSKFGFKSFMPLRELYNSSAGFLVNDICIVQAKINVPVKIGGQETNISATMESSKKELKGQESQGNSELQNAPGFQQDCTEATDDSPSDPSLAKVLREVPTTPTGDLMDFRGLGRIETAFIPWLEEVCSSNPSLIDCMLKRTPLFVECAFTALGRVLHFLKTTKVKDMTRDASDRLQLFWEELEAFRFDLAWLEPHVQTAFGMNKFIQRAGRLKRLREDVDVLEDELKRRRAAVAVTKVDLAVAKKNLGKAEQEFNGIDMDTELSYGTG</sequence>
<feature type="compositionally biased region" description="Polar residues" evidence="2">
    <location>
        <begin position="138"/>
        <end position="157"/>
    </location>
</feature>
<dbReference type="PANTHER" id="PTHR46236">
    <property type="entry name" value="TRAF-LIKE SUPERFAMILY PROTEIN"/>
    <property type="match status" value="1"/>
</dbReference>
<evidence type="ECO:0000256" key="2">
    <source>
        <dbReference type="SAM" id="MobiDB-lite"/>
    </source>
</evidence>
<dbReference type="PROSITE" id="PS50144">
    <property type="entry name" value="MATH"/>
    <property type="match status" value="1"/>
</dbReference>
<evidence type="ECO:0000256" key="1">
    <source>
        <dbReference type="ARBA" id="ARBA00023054"/>
    </source>
</evidence>
<gene>
    <name evidence="4" type="ORF">C1H46_009876</name>
</gene>
<accession>A0A540N1Q4</accession>
<evidence type="ECO:0000313" key="4">
    <source>
        <dbReference type="EMBL" id="TQE04460.1"/>
    </source>
</evidence>
<dbReference type="PANTHER" id="PTHR46236:SF35">
    <property type="entry name" value="MATH DOMAIN-CONTAINING PROTEIN"/>
    <property type="match status" value="1"/>
</dbReference>
<dbReference type="AlphaFoldDB" id="A0A540N1Q4"/>
<dbReference type="STRING" id="106549.A0A540N1Q4"/>
<dbReference type="InterPro" id="IPR008974">
    <property type="entry name" value="TRAF-like"/>
</dbReference>
<dbReference type="InterPro" id="IPR002083">
    <property type="entry name" value="MATH/TRAF_dom"/>
</dbReference>
<feature type="region of interest" description="Disordered" evidence="2">
    <location>
        <begin position="128"/>
        <end position="168"/>
    </location>
</feature>
<dbReference type="Proteomes" id="UP000315295">
    <property type="component" value="Unassembled WGS sequence"/>
</dbReference>
<dbReference type="SUPFAM" id="SSF49599">
    <property type="entry name" value="TRAF domain-like"/>
    <property type="match status" value="1"/>
</dbReference>
<organism evidence="4 5">
    <name type="scientific">Malus baccata</name>
    <name type="common">Siberian crab apple</name>
    <name type="synonym">Pyrus baccata</name>
    <dbReference type="NCBI Taxonomy" id="106549"/>
    <lineage>
        <taxon>Eukaryota</taxon>
        <taxon>Viridiplantae</taxon>
        <taxon>Streptophyta</taxon>
        <taxon>Embryophyta</taxon>
        <taxon>Tracheophyta</taxon>
        <taxon>Spermatophyta</taxon>
        <taxon>Magnoliopsida</taxon>
        <taxon>eudicotyledons</taxon>
        <taxon>Gunneridae</taxon>
        <taxon>Pentapetalae</taxon>
        <taxon>rosids</taxon>
        <taxon>fabids</taxon>
        <taxon>Rosales</taxon>
        <taxon>Rosaceae</taxon>
        <taxon>Amygdaloideae</taxon>
        <taxon>Maleae</taxon>
        <taxon>Malus</taxon>
    </lineage>
</organism>
<comment type="caution">
    <text evidence="4">The sequence shown here is derived from an EMBL/GenBank/DDBJ whole genome shotgun (WGS) entry which is preliminary data.</text>
</comment>
<dbReference type="Gene3D" id="2.60.210.10">
    <property type="entry name" value="Apoptosis, Tumor Necrosis Factor Receptor Associated Protein 2, Chain A"/>
    <property type="match status" value="1"/>
</dbReference>
<proteinExistence type="predicted"/>
<feature type="domain" description="MATH" evidence="3">
    <location>
        <begin position="1"/>
        <end position="111"/>
    </location>
</feature>
<evidence type="ECO:0000313" key="5">
    <source>
        <dbReference type="Proteomes" id="UP000315295"/>
    </source>
</evidence>
<dbReference type="Pfam" id="PF22486">
    <property type="entry name" value="MATH_2"/>
    <property type="match status" value="1"/>
</dbReference>
<dbReference type="EMBL" id="VIEB01000139">
    <property type="protein sequence ID" value="TQE04460.1"/>
    <property type="molecule type" value="Genomic_DNA"/>
</dbReference>
<protein>
    <recommendedName>
        <fullName evidence="3">MATH domain-containing protein</fullName>
    </recommendedName>
</protein>